<keyword evidence="3" id="KW-1185">Reference proteome</keyword>
<accession>A0A1B9F445</accession>
<sequence>MILELFFDNFALLPLAFVLAGLPSTFYLLPTIQNELFSLIVYQCLKIMYQKCVFDTF</sequence>
<protein>
    <submittedName>
        <fullName evidence="2">Uncharacterized protein</fullName>
    </submittedName>
</protein>
<comment type="caution">
    <text evidence="2">The sequence shown here is derived from an EMBL/GenBank/DDBJ whole genome shotgun (WGS) entry which is preliminary data.</text>
</comment>
<evidence type="ECO:0000256" key="1">
    <source>
        <dbReference type="SAM" id="Phobius"/>
    </source>
</evidence>
<keyword evidence="1" id="KW-0472">Membrane</keyword>
<name>A0A1B9F445_9BACT</name>
<organism evidence="2 3">
    <name type="scientific">Dissulfuribacter thermophilus</name>
    <dbReference type="NCBI Taxonomy" id="1156395"/>
    <lineage>
        <taxon>Bacteria</taxon>
        <taxon>Pseudomonadati</taxon>
        <taxon>Thermodesulfobacteriota</taxon>
        <taxon>Dissulfuribacteria</taxon>
        <taxon>Dissulfuribacterales</taxon>
        <taxon>Dissulfuribacteraceae</taxon>
        <taxon>Dissulfuribacter</taxon>
    </lineage>
</organism>
<keyword evidence="1" id="KW-0812">Transmembrane</keyword>
<dbReference type="Proteomes" id="UP000093080">
    <property type="component" value="Unassembled WGS sequence"/>
</dbReference>
<evidence type="ECO:0000313" key="3">
    <source>
        <dbReference type="Proteomes" id="UP000093080"/>
    </source>
</evidence>
<gene>
    <name evidence="2" type="ORF">DBT_1908</name>
</gene>
<evidence type="ECO:0000313" key="2">
    <source>
        <dbReference type="EMBL" id="OCC14594.1"/>
    </source>
</evidence>
<proteinExistence type="predicted"/>
<dbReference type="AlphaFoldDB" id="A0A1B9F445"/>
<dbReference type="STRING" id="1156395.DBT_1908"/>
<feature type="transmembrane region" description="Helical" evidence="1">
    <location>
        <begin position="12"/>
        <end position="29"/>
    </location>
</feature>
<keyword evidence="1" id="KW-1133">Transmembrane helix</keyword>
<dbReference type="EMBL" id="MAGO01000010">
    <property type="protein sequence ID" value="OCC14594.1"/>
    <property type="molecule type" value="Genomic_DNA"/>
</dbReference>
<reference evidence="2 3" key="1">
    <citation type="submission" date="2016-06" db="EMBL/GenBank/DDBJ databases">
        <title>Respiratory ammonification of nitrate coupled to the oxidation of elemental sulfur in deep-sea autotrophic thermophilic bacteria.</title>
        <authorList>
            <person name="Slobodkina G.B."/>
            <person name="Mardanov A.V."/>
            <person name="Ravin N.V."/>
            <person name="Frolova A.A."/>
            <person name="Viryasiv M.B."/>
            <person name="Chernyh N.A."/>
            <person name="Bonch-Osmolovskaya E.A."/>
            <person name="Slobodkin A.I."/>
        </authorList>
    </citation>
    <scope>NUCLEOTIDE SEQUENCE [LARGE SCALE GENOMIC DNA]</scope>
    <source>
        <strain evidence="2 3">S69</strain>
    </source>
</reference>